<dbReference type="AlphaFoldDB" id="A0A0S2MQ30"/>
<keyword evidence="9" id="KW-0249">Electron transport</keyword>
<dbReference type="GO" id="GO:0031966">
    <property type="term" value="C:mitochondrial membrane"/>
    <property type="evidence" value="ECO:0007669"/>
    <property type="project" value="UniProtKB-SubCell"/>
</dbReference>
<evidence type="ECO:0000256" key="12">
    <source>
        <dbReference type="ARBA" id="ARBA00023128"/>
    </source>
</evidence>
<dbReference type="GO" id="GO:0008137">
    <property type="term" value="F:NADH dehydrogenase (ubiquinone) activity"/>
    <property type="evidence" value="ECO:0007669"/>
    <property type="project" value="UniProtKB-EC"/>
</dbReference>
<keyword evidence="13 16" id="KW-0472">Membrane</keyword>
<evidence type="ECO:0000256" key="4">
    <source>
        <dbReference type="ARBA" id="ARBA00021095"/>
    </source>
</evidence>
<evidence type="ECO:0000256" key="9">
    <source>
        <dbReference type="ARBA" id="ARBA00022982"/>
    </source>
</evidence>
<dbReference type="InterPro" id="IPR050269">
    <property type="entry name" value="ComplexI_Subunit6"/>
</dbReference>
<comment type="catalytic activity">
    <reaction evidence="15">
        <text>a ubiquinone + NADH + 5 H(+)(in) = a ubiquinol + NAD(+) + 4 H(+)(out)</text>
        <dbReference type="Rhea" id="RHEA:29091"/>
        <dbReference type="Rhea" id="RHEA-COMP:9565"/>
        <dbReference type="Rhea" id="RHEA-COMP:9566"/>
        <dbReference type="ChEBI" id="CHEBI:15378"/>
        <dbReference type="ChEBI" id="CHEBI:16389"/>
        <dbReference type="ChEBI" id="CHEBI:17976"/>
        <dbReference type="ChEBI" id="CHEBI:57540"/>
        <dbReference type="ChEBI" id="CHEBI:57945"/>
        <dbReference type="EC" id="7.1.1.2"/>
    </reaction>
</comment>
<sequence>MLFLMTISLTVSVTFFFIKHPLSMGFSLLTQTILVSLMTGLLNLNFWYSFILFLIMVGGMLILFIYMTSVASNEKFNLTTTMIGMIIILPMTTFSLIYLSMPEALEVEILTQMTQQITKKEWINSLTKFLTYPLNFNLIMLMSYLFLALIAVVKITDIKYGPLRTSSKN</sequence>
<keyword evidence="12 17" id="KW-0496">Mitochondrion</keyword>
<evidence type="ECO:0000256" key="5">
    <source>
        <dbReference type="ARBA" id="ARBA00022448"/>
    </source>
</evidence>
<keyword evidence="11" id="KW-0520">NAD</keyword>
<name>A0A0S2MQ30_9COLE</name>
<evidence type="ECO:0000256" key="8">
    <source>
        <dbReference type="ARBA" id="ARBA00022967"/>
    </source>
</evidence>
<evidence type="ECO:0000256" key="10">
    <source>
        <dbReference type="ARBA" id="ARBA00022989"/>
    </source>
</evidence>
<evidence type="ECO:0000313" key="17">
    <source>
        <dbReference type="EMBL" id="ALO76823.1"/>
    </source>
</evidence>
<feature type="transmembrane region" description="Helical" evidence="16">
    <location>
        <begin position="78"/>
        <end position="101"/>
    </location>
</feature>
<keyword evidence="7 16" id="KW-0812">Transmembrane</keyword>
<gene>
    <name evidence="17" type="primary">nad6</name>
</gene>
<evidence type="ECO:0000256" key="3">
    <source>
        <dbReference type="ARBA" id="ARBA00012944"/>
    </source>
</evidence>
<evidence type="ECO:0000256" key="11">
    <source>
        <dbReference type="ARBA" id="ARBA00023027"/>
    </source>
</evidence>
<comment type="similarity">
    <text evidence="2">Belongs to the complex I subunit 6 family.</text>
</comment>
<proteinExistence type="inferred from homology"/>
<keyword evidence="6" id="KW-0679">Respiratory chain</keyword>
<evidence type="ECO:0000256" key="7">
    <source>
        <dbReference type="ARBA" id="ARBA00022692"/>
    </source>
</evidence>
<evidence type="ECO:0000256" key="1">
    <source>
        <dbReference type="ARBA" id="ARBA00004225"/>
    </source>
</evidence>
<dbReference type="PANTHER" id="PTHR11435">
    <property type="entry name" value="NADH UBIQUINONE OXIDOREDUCTASE SUBUNIT ND6"/>
    <property type="match status" value="1"/>
</dbReference>
<keyword evidence="5" id="KW-0813">Transport</keyword>
<geneLocation type="mitochondrion" evidence="17"/>
<evidence type="ECO:0000256" key="14">
    <source>
        <dbReference type="ARBA" id="ARBA00031019"/>
    </source>
</evidence>
<evidence type="ECO:0000256" key="16">
    <source>
        <dbReference type="SAM" id="Phobius"/>
    </source>
</evidence>
<evidence type="ECO:0000256" key="15">
    <source>
        <dbReference type="ARBA" id="ARBA00049551"/>
    </source>
</evidence>
<evidence type="ECO:0000256" key="6">
    <source>
        <dbReference type="ARBA" id="ARBA00022660"/>
    </source>
</evidence>
<dbReference type="EC" id="7.1.1.2" evidence="3"/>
<protein>
    <recommendedName>
        <fullName evidence="4">NADH-ubiquinone oxidoreductase chain 6</fullName>
        <ecNumber evidence="3">7.1.1.2</ecNumber>
    </recommendedName>
    <alternativeName>
        <fullName evidence="14">NADH dehydrogenase subunit 6</fullName>
    </alternativeName>
</protein>
<evidence type="ECO:0000256" key="2">
    <source>
        <dbReference type="ARBA" id="ARBA00005698"/>
    </source>
</evidence>
<dbReference type="PANTHER" id="PTHR11435:SF1">
    <property type="entry name" value="NADH-UBIQUINONE OXIDOREDUCTASE CHAIN 6"/>
    <property type="match status" value="1"/>
</dbReference>
<keyword evidence="8" id="KW-1278">Translocase</keyword>
<dbReference type="EMBL" id="JX412786">
    <property type="protein sequence ID" value="ALO76823.1"/>
    <property type="molecule type" value="Genomic_DNA"/>
</dbReference>
<organism evidence="17">
    <name type="scientific">Agrilus biguttatus</name>
    <dbReference type="NCBI Taxonomy" id="324823"/>
    <lineage>
        <taxon>Eukaryota</taxon>
        <taxon>Metazoa</taxon>
        <taxon>Ecdysozoa</taxon>
        <taxon>Arthropoda</taxon>
        <taxon>Hexapoda</taxon>
        <taxon>Insecta</taxon>
        <taxon>Pterygota</taxon>
        <taxon>Neoptera</taxon>
        <taxon>Endopterygota</taxon>
        <taxon>Coleoptera</taxon>
        <taxon>Polyphaga</taxon>
        <taxon>Elateriformia</taxon>
        <taxon>Buprestoidea</taxon>
        <taxon>Buprestidae</taxon>
        <taxon>Agrilinae</taxon>
        <taxon>Agrilus</taxon>
    </lineage>
</organism>
<keyword evidence="10 16" id="KW-1133">Transmembrane helix</keyword>
<accession>A0A0S2MQ30</accession>
<evidence type="ECO:0000256" key="13">
    <source>
        <dbReference type="ARBA" id="ARBA00023136"/>
    </source>
</evidence>
<feature type="transmembrane region" description="Helical" evidence="16">
    <location>
        <begin position="46"/>
        <end position="66"/>
    </location>
</feature>
<comment type="subcellular location">
    <subcellularLocation>
        <location evidence="1">Mitochondrion membrane</location>
        <topology evidence="1">Multi-pass membrane protein</topology>
    </subcellularLocation>
</comment>
<reference evidence="17" key="1">
    <citation type="submission" date="2012-06" db="EMBL/GenBank/DDBJ databases">
        <title>Mitogenomics of the Coleoptera under dense taxon sampling.</title>
        <authorList>
            <person name="Timmermans M.J.T.N."/>
            <person name="Lim J."/>
            <person name="Dodsworth S."/>
            <person name="Haran J."/>
            <person name="Ahrens D."/>
            <person name="Bocak L."/>
            <person name="London A."/>
            <person name="Culverwell L."/>
            <person name="Vogler A.P."/>
        </authorList>
    </citation>
    <scope>NUCLEOTIDE SEQUENCE</scope>
</reference>
<feature type="transmembrane region" description="Helical" evidence="16">
    <location>
        <begin position="134"/>
        <end position="155"/>
    </location>
</feature>